<reference evidence="3" key="1">
    <citation type="journal article" date="2022" name="Plant J.">
        <title>Strategies of tolerance reflected in two North American maple genomes.</title>
        <authorList>
            <person name="McEvoy S.L."/>
            <person name="Sezen U.U."/>
            <person name="Trouern-Trend A."/>
            <person name="McMahon S.M."/>
            <person name="Schaberg P.G."/>
            <person name="Yang J."/>
            <person name="Wegrzyn J.L."/>
            <person name="Swenson N.G."/>
        </authorList>
    </citation>
    <scope>NUCLEOTIDE SEQUENCE</scope>
    <source>
        <strain evidence="3">NS2018</strain>
    </source>
</reference>
<dbReference type="GO" id="GO:0003682">
    <property type="term" value="F:chromatin binding"/>
    <property type="evidence" value="ECO:0007669"/>
    <property type="project" value="InterPro"/>
</dbReference>
<dbReference type="GO" id="GO:0003723">
    <property type="term" value="F:RNA binding"/>
    <property type="evidence" value="ECO:0007669"/>
    <property type="project" value="TreeGrafter"/>
</dbReference>
<dbReference type="InterPro" id="IPR043151">
    <property type="entry name" value="BAH_sf"/>
</dbReference>
<feature type="domain" description="BAH" evidence="2">
    <location>
        <begin position="38"/>
        <end position="163"/>
    </location>
</feature>
<name>A0AA39RF04_ACESA</name>
<dbReference type="PANTHER" id="PTHR47073">
    <property type="entry name" value="PROTEIN ANTI-SILENCING 1"/>
    <property type="match status" value="1"/>
</dbReference>
<keyword evidence="4" id="KW-1185">Reference proteome</keyword>
<protein>
    <recommendedName>
        <fullName evidence="2">BAH domain-containing protein</fullName>
    </recommendedName>
</protein>
<evidence type="ECO:0000256" key="1">
    <source>
        <dbReference type="SAM" id="MobiDB-lite"/>
    </source>
</evidence>
<dbReference type="AlphaFoldDB" id="A0AA39RF04"/>
<dbReference type="EMBL" id="JAUESC010000388">
    <property type="protein sequence ID" value="KAK0572738.1"/>
    <property type="molecule type" value="Genomic_DNA"/>
</dbReference>
<dbReference type="Gene3D" id="2.30.30.490">
    <property type="match status" value="1"/>
</dbReference>
<evidence type="ECO:0000313" key="4">
    <source>
        <dbReference type="Proteomes" id="UP001168877"/>
    </source>
</evidence>
<dbReference type="SMART" id="SM00439">
    <property type="entry name" value="BAH"/>
    <property type="match status" value="1"/>
</dbReference>
<dbReference type="FunFam" id="2.30.30.490:FF:000017">
    <property type="entry name" value="Bromo-adjacent homology (BAH) domain-containing protein"/>
    <property type="match status" value="1"/>
</dbReference>
<dbReference type="PROSITE" id="PS51038">
    <property type="entry name" value="BAH"/>
    <property type="match status" value="1"/>
</dbReference>
<dbReference type="Proteomes" id="UP001168877">
    <property type="component" value="Unassembled WGS sequence"/>
</dbReference>
<comment type="caution">
    <text evidence="3">The sequence shown here is derived from an EMBL/GenBank/DDBJ whole genome shotgun (WGS) entry which is preliminary data.</text>
</comment>
<evidence type="ECO:0000259" key="2">
    <source>
        <dbReference type="PROSITE" id="PS51038"/>
    </source>
</evidence>
<feature type="region of interest" description="Disordered" evidence="1">
    <location>
        <begin position="284"/>
        <end position="377"/>
    </location>
</feature>
<proteinExistence type="predicted"/>
<feature type="compositionally biased region" description="Basic and acidic residues" evidence="1">
    <location>
        <begin position="316"/>
        <end position="329"/>
    </location>
</feature>
<feature type="region of interest" description="Disordered" evidence="1">
    <location>
        <begin position="405"/>
        <end position="425"/>
    </location>
</feature>
<dbReference type="PANTHER" id="PTHR47073:SF2">
    <property type="entry name" value="PROTEIN ANTI-SILENCING 1"/>
    <property type="match status" value="1"/>
</dbReference>
<gene>
    <name evidence="3" type="ORF">LWI29_036385</name>
</gene>
<organism evidence="3 4">
    <name type="scientific">Acer saccharum</name>
    <name type="common">Sugar maple</name>
    <dbReference type="NCBI Taxonomy" id="4024"/>
    <lineage>
        <taxon>Eukaryota</taxon>
        <taxon>Viridiplantae</taxon>
        <taxon>Streptophyta</taxon>
        <taxon>Embryophyta</taxon>
        <taxon>Tracheophyta</taxon>
        <taxon>Spermatophyta</taxon>
        <taxon>Magnoliopsida</taxon>
        <taxon>eudicotyledons</taxon>
        <taxon>Gunneridae</taxon>
        <taxon>Pentapetalae</taxon>
        <taxon>rosids</taxon>
        <taxon>malvids</taxon>
        <taxon>Sapindales</taxon>
        <taxon>Sapindaceae</taxon>
        <taxon>Hippocastanoideae</taxon>
        <taxon>Acereae</taxon>
        <taxon>Acer</taxon>
    </lineage>
</organism>
<feature type="compositionally biased region" description="Basic and acidic residues" evidence="1">
    <location>
        <begin position="356"/>
        <end position="377"/>
    </location>
</feature>
<reference evidence="3" key="2">
    <citation type="submission" date="2023-06" db="EMBL/GenBank/DDBJ databases">
        <authorList>
            <person name="Swenson N.G."/>
            <person name="Wegrzyn J.L."/>
            <person name="Mcevoy S.L."/>
        </authorList>
    </citation>
    <scope>NUCLEOTIDE SEQUENCE</scope>
    <source>
        <strain evidence="3">NS2018</strain>
        <tissue evidence="3">Leaf</tissue>
    </source>
</reference>
<sequence length="683" mass="76795">MVEVAEVENPEFKWGKKRGIGGKKKDVQFYGSFTYDGVEYNLYDCVYMYKEDEAEPYIGKLIKIWEHSDKTKRVKVLWFFRPCELASFLGNDQALENELFLACGEGAGLVNINPLEAIAGKCNVICISKDSRNPQPSNEELQMSDFVFYRTFDVGHRQILDKMGEKVAGIEVKFLFNQVEHKESSGVVKLDSNKEGGMIAVVGDGRVNSSKDVLEEHKTSKTEDNSIGASVKENVKALLAEQKSLLVKESTSSIKSEQSEFNEVAKNTDRLEKISSDKSSLRLKVEENADSEGLPLGQTSSLREKVDSQVTVSLGDKVRPDDRQEKVSSDRTASSSKVNSEKREGKGVQVPSSKYKVKEELRSTKDPSELDDRPSKRVKLDGSAVVFDDNNKNIVRKLAIAKESHGIEKGSPKRPNEDEKPVKLSNDKFSRESAIKASNINYQVLEVTRRPNSESLDDRSTWFNDTWEERMQGADVQGRLVLLENLDPSCTSADVEDIIWHAFEESCSAKMVQRNAISSPHSGQAYAIFKKEAVAEMVIAKLDEGCLLLSNGRPLIGSKQAPCSTKKQSTFVGHIIIEKLKFQVPRDMREALSTSHCSQPNTLEYDMAMEWFLQQERSDRALKALYKRQGEELRRLKAKLKVFPSHRQISIPKMDGMYTINSSRSWFLLNDGRGKSFGTGICK</sequence>
<accession>A0AA39RF04</accession>
<evidence type="ECO:0000313" key="3">
    <source>
        <dbReference type="EMBL" id="KAK0572738.1"/>
    </source>
</evidence>
<dbReference type="Pfam" id="PF01426">
    <property type="entry name" value="BAH"/>
    <property type="match status" value="1"/>
</dbReference>
<dbReference type="InterPro" id="IPR001025">
    <property type="entry name" value="BAH_dom"/>
</dbReference>